<proteinExistence type="inferred from homology"/>
<comment type="caution">
    <text evidence="7">The sequence shown here is derived from an EMBL/GenBank/DDBJ whole genome shotgun (WGS) entry which is preliminary data.</text>
</comment>
<dbReference type="InterPro" id="IPR013324">
    <property type="entry name" value="RNA_pol_sigma_r3/r4-like"/>
</dbReference>
<gene>
    <name evidence="7" type="ORF">ABTW24_14525</name>
</gene>
<dbReference type="InterPro" id="IPR036388">
    <property type="entry name" value="WH-like_DNA-bd_sf"/>
</dbReference>
<evidence type="ECO:0000256" key="1">
    <source>
        <dbReference type="ARBA" id="ARBA00010641"/>
    </source>
</evidence>
<dbReference type="InterPro" id="IPR039425">
    <property type="entry name" value="RNA_pol_sigma-70-like"/>
</dbReference>
<name>A0ABV4HHQ8_9SPHI</name>
<dbReference type="Gene3D" id="1.10.10.10">
    <property type="entry name" value="Winged helix-like DNA-binding domain superfamily/Winged helix DNA-binding domain"/>
    <property type="match status" value="1"/>
</dbReference>
<evidence type="ECO:0000313" key="8">
    <source>
        <dbReference type="Proteomes" id="UP001566204"/>
    </source>
</evidence>
<dbReference type="EMBL" id="JBEOQB010000004">
    <property type="protein sequence ID" value="MEZ0452808.1"/>
    <property type="molecule type" value="Genomic_DNA"/>
</dbReference>
<dbReference type="Gene3D" id="1.10.1740.10">
    <property type="match status" value="1"/>
</dbReference>
<dbReference type="InterPro" id="IPR014284">
    <property type="entry name" value="RNA_pol_sigma-70_dom"/>
</dbReference>
<dbReference type="NCBIfam" id="TIGR02985">
    <property type="entry name" value="Sig70_bacteroi1"/>
    <property type="match status" value="1"/>
</dbReference>
<dbReference type="InterPro" id="IPR014327">
    <property type="entry name" value="RNA_pol_sigma70_bacteroid"/>
</dbReference>
<dbReference type="Proteomes" id="UP001566204">
    <property type="component" value="Unassembled WGS sequence"/>
</dbReference>
<protein>
    <submittedName>
        <fullName evidence="7">RNA polymerase sigma-70 factor</fullName>
    </submittedName>
</protein>
<dbReference type="CDD" id="cd06171">
    <property type="entry name" value="Sigma70_r4"/>
    <property type="match status" value="1"/>
</dbReference>
<evidence type="ECO:0000256" key="3">
    <source>
        <dbReference type="ARBA" id="ARBA00023082"/>
    </source>
</evidence>
<evidence type="ECO:0000259" key="6">
    <source>
        <dbReference type="Pfam" id="PF08281"/>
    </source>
</evidence>
<dbReference type="InterPro" id="IPR013249">
    <property type="entry name" value="RNA_pol_sigma70_r4_t2"/>
</dbReference>
<evidence type="ECO:0000259" key="5">
    <source>
        <dbReference type="Pfam" id="PF04542"/>
    </source>
</evidence>
<feature type="domain" description="RNA polymerase sigma factor 70 region 4 type 2" evidence="6">
    <location>
        <begin position="125"/>
        <end position="175"/>
    </location>
</feature>
<dbReference type="Pfam" id="PF04542">
    <property type="entry name" value="Sigma70_r2"/>
    <property type="match status" value="1"/>
</dbReference>
<keyword evidence="3" id="KW-0731">Sigma factor</keyword>
<evidence type="ECO:0000256" key="4">
    <source>
        <dbReference type="ARBA" id="ARBA00023163"/>
    </source>
</evidence>
<reference evidence="7 8" key="1">
    <citation type="submission" date="2024-06" db="EMBL/GenBank/DDBJ databases">
        <title>Soil Sphingobacterium thalpophilum.</title>
        <authorList>
            <person name="Yang J."/>
            <person name="Li J."/>
        </authorList>
    </citation>
    <scope>NUCLEOTIDE SEQUENCE [LARGE SCALE GENOMIC DNA]</scope>
    <source>
        <strain evidence="7 8">22g91tb</strain>
    </source>
</reference>
<evidence type="ECO:0000313" key="7">
    <source>
        <dbReference type="EMBL" id="MEZ0452808.1"/>
    </source>
</evidence>
<dbReference type="SUPFAM" id="SSF88659">
    <property type="entry name" value="Sigma3 and sigma4 domains of RNA polymerase sigma factors"/>
    <property type="match status" value="1"/>
</dbReference>
<dbReference type="SUPFAM" id="SSF88946">
    <property type="entry name" value="Sigma2 domain of RNA polymerase sigma factors"/>
    <property type="match status" value="1"/>
</dbReference>
<dbReference type="Pfam" id="PF08281">
    <property type="entry name" value="Sigma70_r4_2"/>
    <property type="match status" value="1"/>
</dbReference>
<dbReference type="InterPro" id="IPR007627">
    <property type="entry name" value="RNA_pol_sigma70_r2"/>
</dbReference>
<evidence type="ECO:0000256" key="2">
    <source>
        <dbReference type="ARBA" id="ARBA00023015"/>
    </source>
</evidence>
<accession>A0ABV4HHQ8</accession>
<dbReference type="RefSeq" id="WP_370483835.1">
    <property type="nucleotide sequence ID" value="NZ_JBEOQA010000002.1"/>
</dbReference>
<feature type="domain" description="RNA polymerase sigma-70 region 2" evidence="5">
    <location>
        <begin position="28"/>
        <end position="96"/>
    </location>
</feature>
<organism evidence="7 8">
    <name type="scientific">Sphingobacterium thalpophilum</name>
    <dbReference type="NCBI Taxonomy" id="259"/>
    <lineage>
        <taxon>Bacteria</taxon>
        <taxon>Pseudomonadati</taxon>
        <taxon>Bacteroidota</taxon>
        <taxon>Sphingobacteriia</taxon>
        <taxon>Sphingobacteriales</taxon>
        <taxon>Sphingobacteriaceae</taxon>
        <taxon>Sphingobacterium</taxon>
    </lineage>
</organism>
<dbReference type="InterPro" id="IPR013325">
    <property type="entry name" value="RNA_pol_sigma_r2"/>
</dbReference>
<dbReference type="PANTHER" id="PTHR43133:SF46">
    <property type="entry name" value="RNA POLYMERASE SIGMA-70 FACTOR ECF SUBFAMILY"/>
    <property type="match status" value="1"/>
</dbReference>
<comment type="similarity">
    <text evidence="1">Belongs to the sigma-70 factor family. ECF subfamily.</text>
</comment>
<keyword evidence="2" id="KW-0805">Transcription regulation</keyword>
<dbReference type="NCBIfam" id="TIGR02937">
    <property type="entry name" value="sigma70-ECF"/>
    <property type="match status" value="1"/>
</dbReference>
<sequence length="203" mass="23679">MKKAKIVYDEDDLMQSFRCGQEKAFTHLFDKYYKSLCYFANPITLDSQQAEDIVSECFFKLWANKENFDTLQNVKAFLYISCRNACINYLRNLKRRNTAQELYLSQLELSEENILYQIIEAEVLQALSDEIENLPDKCREVFKMLYIDNMKTDEIAAILGISVKTVRGHKARAIELLKTQLLKKGVSMALLLSFLFLIDQVRT</sequence>
<keyword evidence="8" id="KW-1185">Reference proteome</keyword>
<dbReference type="PANTHER" id="PTHR43133">
    <property type="entry name" value="RNA POLYMERASE ECF-TYPE SIGMA FACTO"/>
    <property type="match status" value="1"/>
</dbReference>
<keyword evidence="4" id="KW-0804">Transcription</keyword>